<dbReference type="GO" id="GO:0006909">
    <property type="term" value="P:phagocytosis"/>
    <property type="evidence" value="ECO:0007669"/>
    <property type="project" value="UniProtKB-KW"/>
</dbReference>
<dbReference type="SUPFAM" id="SSF48371">
    <property type="entry name" value="ARM repeat"/>
    <property type="match status" value="1"/>
</dbReference>
<dbReference type="Gene3D" id="6.10.250.810">
    <property type="match status" value="1"/>
</dbReference>
<dbReference type="Pfam" id="PF16457">
    <property type="entry name" value="PH_12"/>
    <property type="match status" value="1"/>
</dbReference>
<dbReference type="Pfam" id="PF11841">
    <property type="entry name" value="ELMO_ARM"/>
    <property type="match status" value="1"/>
</dbReference>
<dbReference type="SUPFAM" id="SSF50729">
    <property type="entry name" value="PH domain-like"/>
    <property type="match status" value="1"/>
</dbReference>
<name>A0A4Y7NJX3_9CRUS</name>
<gene>
    <name evidence="6" type="primary">EOG090X02BW</name>
</gene>
<dbReference type="InterPro" id="IPR011993">
    <property type="entry name" value="PH-like_dom_sf"/>
</dbReference>
<accession>A0A4Y7NJX3</accession>
<dbReference type="Gene3D" id="2.30.29.30">
    <property type="entry name" value="Pleckstrin-homology domain (PH domain)/Phosphotyrosine-binding domain (PTB)"/>
    <property type="match status" value="1"/>
</dbReference>
<dbReference type="Gene3D" id="1.25.10.10">
    <property type="entry name" value="Leucine-rich Repeat Variant"/>
    <property type="match status" value="1"/>
</dbReference>
<dbReference type="InterPro" id="IPR024574">
    <property type="entry name" value="ELMO_ARM"/>
</dbReference>
<evidence type="ECO:0000313" key="6">
    <source>
        <dbReference type="EMBL" id="SVE92886.1"/>
    </source>
</evidence>
<dbReference type="InterPro" id="IPR016024">
    <property type="entry name" value="ARM-type_fold"/>
</dbReference>
<evidence type="ECO:0000256" key="3">
    <source>
        <dbReference type="ARBA" id="ARBA00023036"/>
    </source>
</evidence>
<dbReference type="AlphaFoldDB" id="A0A4Y7NJX3"/>
<organism evidence="6">
    <name type="scientific">Moina brachiata</name>
    <dbReference type="NCBI Taxonomy" id="675436"/>
    <lineage>
        <taxon>Eukaryota</taxon>
        <taxon>Metazoa</taxon>
        <taxon>Ecdysozoa</taxon>
        <taxon>Arthropoda</taxon>
        <taxon>Crustacea</taxon>
        <taxon>Branchiopoda</taxon>
        <taxon>Diplostraca</taxon>
        <taxon>Cladocera</taxon>
        <taxon>Anomopoda</taxon>
        <taxon>Moinidae</taxon>
        <taxon>Moina</taxon>
    </lineage>
</organism>
<dbReference type="CDD" id="cd13359">
    <property type="entry name" value="PH_ELMO1_CED-12"/>
    <property type="match status" value="1"/>
</dbReference>
<dbReference type="InterPro" id="IPR001849">
    <property type="entry name" value="PH_domain"/>
</dbReference>
<dbReference type="GO" id="GO:0007015">
    <property type="term" value="P:actin filament organization"/>
    <property type="evidence" value="ECO:0007669"/>
    <property type="project" value="TreeGrafter"/>
</dbReference>
<dbReference type="GO" id="GO:0006915">
    <property type="term" value="P:apoptotic process"/>
    <property type="evidence" value="ECO:0007669"/>
    <property type="project" value="UniProtKB-KW"/>
</dbReference>
<keyword evidence="3" id="KW-0729">SH3-binding</keyword>
<dbReference type="InterPro" id="IPR050868">
    <property type="entry name" value="ELMO_domain-containing"/>
</dbReference>
<keyword evidence="1" id="KW-0053">Apoptosis</keyword>
<dbReference type="InterPro" id="IPR006816">
    <property type="entry name" value="ELMO_dom"/>
</dbReference>
<dbReference type="PROSITE" id="PS51335">
    <property type="entry name" value="ELMO"/>
    <property type="match status" value="1"/>
</dbReference>
<evidence type="ECO:0000259" key="5">
    <source>
        <dbReference type="PROSITE" id="PS51335"/>
    </source>
</evidence>
<dbReference type="PANTHER" id="PTHR12771">
    <property type="entry name" value="ENGULFMENT AND CELL MOTILITY"/>
    <property type="match status" value="1"/>
</dbReference>
<evidence type="ECO:0000256" key="1">
    <source>
        <dbReference type="ARBA" id="ARBA00022703"/>
    </source>
</evidence>
<comment type="function">
    <text evidence="4">Involved in cytoskeletal rearrangements required for phagocytosis of apoptotic cells and cell motility. Acts in association with DOCK1 and CRK. Was initially proposed to be required in complex with DOCK1 to activate Rac Rho small GTPases. May enhance the guanine nucleotide exchange factor (GEF) activity of DOCK1.</text>
</comment>
<dbReference type="EMBL" id="LR023267">
    <property type="protein sequence ID" value="SVE92886.1"/>
    <property type="molecule type" value="mRNA"/>
</dbReference>
<keyword evidence="2" id="KW-0581">Phagocytosis</keyword>
<reference evidence="6" key="1">
    <citation type="submission" date="2018-08" db="EMBL/GenBank/DDBJ databases">
        <authorList>
            <person name="Cornetti L."/>
        </authorList>
    </citation>
    <scope>NUCLEOTIDE SEQUENCE</scope>
    <source>
        <strain evidence="6">DE-FRO-2-1</strain>
    </source>
</reference>
<proteinExistence type="evidence at transcript level"/>
<sequence>MEAPILRSKAPPTPKDNNIVKIAVELQGRQPQLIEFNQKQPLASIIQELCSYWGITEPEHYSLRFNMEPNKAFVCEKNRSEIKNGHVLQLGLSAGKISQNILKLLAPQSSQEEKLQGAKEIACYCNDPTFAAEFIDKKGIELLISYIESIEAQGKIADSIGGYILPAFVDLMDHGLTQWEILEPAFIKKVASFITNQATVQDPRSLQAALSILENLILNSTAKYLAVEKELTIPSLAMHLQNNSPAIQQNAMALINALFLKADDSKQVVIAHTLNTRQIRNAIVMNILQVPSTVEGNEMAHQLHVLQTLMLNILEERMRRPIESSDPDALEKVRELRRVAFDNDGTETNGVTTRKQQSPRDFRKLGFKNDTTPLNDFAQVPPGALALDVMLYFARYHPEKYTRIVLENSGRGDEYDCPIARSAIELTKLLCEILKIGEPPTEQGTSFHPMFFNHDHPFEELFCTCLVVATKTWKEMRATVEDFTKVFSVVREQITRVLAMQPPSQEAFKDKIALLTYAEITELWQQERNTREQWESRSRPIMELRQQIEPEILELIQQQRLGYLTEGTRFSKYTNRGRVKDKFWYVRLSPNHRVLHYGDCDEKHIPALDELSSKLPIVEIRSLVTGKDCPHMKEARGKKTTSQFAFSLMLDSNDVGSLDFLAPDQQTFDYWVDGINALLGNKMNSKEAAADLEFLLSMNTKLRLLDVEGMDLPEEPPLIPPEPANYDFAVDIK</sequence>
<dbReference type="GO" id="GO:0005886">
    <property type="term" value="C:plasma membrane"/>
    <property type="evidence" value="ECO:0007669"/>
    <property type="project" value="TreeGrafter"/>
</dbReference>
<dbReference type="GO" id="GO:0048870">
    <property type="term" value="P:cell motility"/>
    <property type="evidence" value="ECO:0007669"/>
    <property type="project" value="TreeGrafter"/>
</dbReference>
<dbReference type="InterPro" id="IPR011989">
    <property type="entry name" value="ARM-like"/>
</dbReference>
<evidence type="ECO:0000256" key="4">
    <source>
        <dbReference type="ARBA" id="ARBA00024863"/>
    </source>
</evidence>
<dbReference type="PANTHER" id="PTHR12771:SF56">
    <property type="entry name" value="CED-12"/>
    <property type="match status" value="1"/>
</dbReference>
<dbReference type="Pfam" id="PF04727">
    <property type="entry name" value="ELMO_CED12"/>
    <property type="match status" value="1"/>
</dbReference>
<protein>
    <submittedName>
        <fullName evidence="6">EOG090X02BW</fullName>
    </submittedName>
</protein>
<evidence type="ECO:0000256" key="2">
    <source>
        <dbReference type="ARBA" id="ARBA00022907"/>
    </source>
</evidence>
<dbReference type="GO" id="GO:0017124">
    <property type="term" value="F:SH3 domain binding"/>
    <property type="evidence" value="ECO:0007669"/>
    <property type="project" value="UniProtKB-KW"/>
</dbReference>
<feature type="domain" description="ELMO" evidence="5">
    <location>
        <begin position="328"/>
        <end position="498"/>
    </location>
</feature>